<reference evidence="3 4" key="1">
    <citation type="journal article" date="2020" name="ISME J.">
        <title>Uncovering the hidden diversity of litter-decomposition mechanisms in mushroom-forming fungi.</title>
        <authorList>
            <person name="Floudas D."/>
            <person name="Bentzer J."/>
            <person name="Ahren D."/>
            <person name="Johansson T."/>
            <person name="Persson P."/>
            <person name="Tunlid A."/>
        </authorList>
    </citation>
    <scope>NUCLEOTIDE SEQUENCE [LARGE SCALE GENOMIC DNA]</scope>
    <source>
        <strain evidence="3 4">CBS 661.87</strain>
    </source>
</reference>
<dbReference type="Proteomes" id="UP000565441">
    <property type="component" value="Unassembled WGS sequence"/>
</dbReference>
<evidence type="ECO:0000259" key="2">
    <source>
        <dbReference type="PROSITE" id="PS50234"/>
    </source>
</evidence>
<name>A0A8H5MC23_9AGAR</name>
<dbReference type="InterPro" id="IPR002035">
    <property type="entry name" value="VWF_A"/>
</dbReference>
<dbReference type="PANTHER" id="PTHR34706">
    <property type="entry name" value="SLR1338 PROTEIN"/>
    <property type="match status" value="1"/>
</dbReference>
<protein>
    <recommendedName>
        <fullName evidence="2">VWFA domain-containing protein</fullName>
    </recommendedName>
</protein>
<dbReference type="Pfam" id="PF13391">
    <property type="entry name" value="HNH_2"/>
    <property type="match status" value="1"/>
</dbReference>
<dbReference type="InterPro" id="IPR003615">
    <property type="entry name" value="HNH_nuc"/>
</dbReference>
<dbReference type="Gene3D" id="3.40.50.410">
    <property type="entry name" value="von Willebrand factor, type A domain"/>
    <property type="match status" value="1"/>
</dbReference>
<organism evidence="3 4">
    <name type="scientific">Tricholomella constricta</name>
    <dbReference type="NCBI Taxonomy" id="117010"/>
    <lineage>
        <taxon>Eukaryota</taxon>
        <taxon>Fungi</taxon>
        <taxon>Dikarya</taxon>
        <taxon>Basidiomycota</taxon>
        <taxon>Agaricomycotina</taxon>
        <taxon>Agaricomycetes</taxon>
        <taxon>Agaricomycetidae</taxon>
        <taxon>Agaricales</taxon>
        <taxon>Tricholomatineae</taxon>
        <taxon>Lyophyllaceae</taxon>
        <taxon>Tricholomella</taxon>
    </lineage>
</organism>
<proteinExistence type="predicted"/>
<keyword evidence="1" id="KW-0175">Coiled coil</keyword>
<evidence type="ECO:0000313" key="3">
    <source>
        <dbReference type="EMBL" id="KAF5388374.1"/>
    </source>
</evidence>
<dbReference type="PANTHER" id="PTHR34706:SF1">
    <property type="entry name" value="VWFA DOMAIN-CONTAINING PROTEIN"/>
    <property type="match status" value="1"/>
</dbReference>
<evidence type="ECO:0000313" key="4">
    <source>
        <dbReference type="Proteomes" id="UP000565441"/>
    </source>
</evidence>
<dbReference type="EMBL" id="JAACJP010000001">
    <property type="protein sequence ID" value="KAF5388374.1"/>
    <property type="molecule type" value="Genomic_DNA"/>
</dbReference>
<dbReference type="SMART" id="SM00327">
    <property type="entry name" value="VWA"/>
    <property type="match status" value="1"/>
</dbReference>
<dbReference type="Pfam" id="PF00092">
    <property type="entry name" value="VWA"/>
    <property type="match status" value="1"/>
</dbReference>
<sequence>MPPLPALDDPQAQRIVNEASDVKAYLICLEYEKEFTAIAGKLRCVRILGFLLLNAPNQDVRMEVTKCILSCKDESDLVNLGSFFERYVILPFKKFKGRTPSSSAHPSRPSFEAVKRQVKVDIREVPKNHKAAKDRALIRDNWRCVATGLIDSNVPEDPPPEFAIYTECAHIIPEATFFGLDYSASILAVLSRFRYDISSFNGEKVHSLTNVMTMERNMHDAFDRLKFYLEATSQKDRYEAKFFGPKPLRDARQFVTFTTKDPEYLPVPAPELLALHAMCCKVAHLSGAAEWIDMVYADEIGVLAPDGTSGDMLGYALSSLSNHTRPMRKETEEDALETLIKFNTVLVVDDSSSMRGSRWAEARQALSGLARKAGLYDTDGIDIYFLNSSKVGLNLKNPQAVEDLFDRVEPRGATPIAGKLEELLQDYVSQIEAVQRDKEKLKQIKPINYIVLTDGAATDDPESIIVHYARRLDRGNFPPSQLGIQFVQIGNSKSATMYLKELDDELAGTHKIRDIVDTTPFTDIGGELNPDILIKILLGGINRRIDKVGARRVH</sequence>
<dbReference type="SUPFAM" id="SSF53300">
    <property type="entry name" value="vWA-like"/>
    <property type="match status" value="1"/>
</dbReference>
<evidence type="ECO:0000256" key="1">
    <source>
        <dbReference type="SAM" id="Coils"/>
    </source>
</evidence>
<comment type="caution">
    <text evidence="3">The sequence shown here is derived from an EMBL/GenBank/DDBJ whole genome shotgun (WGS) entry which is preliminary data.</text>
</comment>
<dbReference type="AlphaFoldDB" id="A0A8H5MC23"/>
<keyword evidence="4" id="KW-1185">Reference proteome</keyword>
<dbReference type="OrthoDB" id="2142040at2759"/>
<dbReference type="InterPro" id="IPR036465">
    <property type="entry name" value="vWFA_dom_sf"/>
</dbReference>
<gene>
    <name evidence="3" type="ORF">D9615_000746</name>
</gene>
<accession>A0A8H5MC23</accession>
<dbReference type="PROSITE" id="PS50234">
    <property type="entry name" value="VWFA"/>
    <property type="match status" value="1"/>
</dbReference>
<feature type="coiled-coil region" evidence="1">
    <location>
        <begin position="417"/>
        <end position="444"/>
    </location>
</feature>
<feature type="domain" description="VWFA" evidence="2">
    <location>
        <begin position="343"/>
        <end position="536"/>
    </location>
</feature>